<comment type="caution">
    <text evidence="1">The sequence shown here is derived from an EMBL/GenBank/DDBJ whole genome shotgun (WGS) entry which is preliminary data.</text>
</comment>
<accession>A0A0W0SKX4</accession>
<dbReference type="EMBL" id="LNXV01000011">
    <property type="protein sequence ID" value="KTC84031.1"/>
    <property type="molecule type" value="Genomic_DNA"/>
</dbReference>
<proteinExistence type="predicted"/>
<organism evidence="1 2">
    <name type="scientific">Legionella brunensis</name>
    <dbReference type="NCBI Taxonomy" id="29422"/>
    <lineage>
        <taxon>Bacteria</taxon>
        <taxon>Pseudomonadati</taxon>
        <taxon>Pseudomonadota</taxon>
        <taxon>Gammaproteobacteria</taxon>
        <taxon>Legionellales</taxon>
        <taxon>Legionellaceae</taxon>
        <taxon>Legionella</taxon>
    </lineage>
</organism>
<name>A0A0W0SKX4_9GAMM</name>
<evidence type="ECO:0000313" key="1">
    <source>
        <dbReference type="EMBL" id="KTC84031.1"/>
    </source>
</evidence>
<dbReference type="STRING" id="29422.Lbru_1392"/>
<dbReference type="AlphaFoldDB" id="A0A0W0SKX4"/>
<evidence type="ECO:0000313" key="2">
    <source>
        <dbReference type="Proteomes" id="UP000054742"/>
    </source>
</evidence>
<keyword evidence="2" id="KW-1185">Reference proteome</keyword>
<protein>
    <submittedName>
        <fullName evidence="1">Antitoxin HigA</fullName>
    </submittedName>
</protein>
<sequence length="70" mass="7727">MDEGVSDFLNQAMEEVGVVVMLRMIIDQHQFTLSDLPKIGYKSSVSKILSGDVKERGGKGLECLHMSKLS</sequence>
<gene>
    <name evidence="1" type="primary">higA</name>
    <name evidence="1" type="ORF">Lbru_1392</name>
</gene>
<dbReference type="Proteomes" id="UP000054742">
    <property type="component" value="Unassembled WGS sequence"/>
</dbReference>
<reference evidence="1 2" key="1">
    <citation type="submission" date="2015-11" db="EMBL/GenBank/DDBJ databases">
        <title>Genomic analysis of 38 Legionella species identifies large and diverse effector repertoires.</title>
        <authorList>
            <person name="Burstein D."/>
            <person name="Amaro F."/>
            <person name="Zusman T."/>
            <person name="Lifshitz Z."/>
            <person name="Cohen O."/>
            <person name="Gilbert J.A."/>
            <person name="Pupko T."/>
            <person name="Shuman H.A."/>
            <person name="Segal G."/>
        </authorList>
    </citation>
    <scope>NUCLEOTIDE SEQUENCE [LARGE SCALE GENOMIC DNA]</scope>
    <source>
        <strain evidence="1 2">ATCC 43878</strain>
    </source>
</reference>